<feature type="region of interest" description="Disordered" evidence="1">
    <location>
        <begin position="250"/>
        <end position="269"/>
    </location>
</feature>
<comment type="caution">
    <text evidence="2">The sequence shown here is derived from an EMBL/GenBank/DDBJ whole genome shotgun (WGS) entry which is preliminary data.</text>
</comment>
<feature type="region of interest" description="Disordered" evidence="1">
    <location>
        <begin position="67"/>
        <end position="90"/>
    </location>
</feature>
<protein>
    <submittedName>
        <fullName evidence="2">Uncharacterized protein</fullName>
    </submittedName>
</protein>
<dbReference type="EMBL" id="SNSC02000025">
    <property type="protein sequence ID" value="TID13746.1"/>
    <property type="molecule type" value="Genomic_DNA"/>
</dbReference>
<organism evidence="2 3">
    <name type="scientific">Venturia nashicola</name>
    <dbReference type="NCBI Taxonomy" id="86259"/>
    <lineage>
        <taxon>Eukaryota</taxon>
        <taxon>Fungi</taxon>
        <taxon>Dikarya</taxon>
        <taxon>Ascomycota</taxon>
        <taxon>Pezizomycotina</taxon>
        <taxon>Dothideomycetes</taxon>
        <taxon>Pleosporomycetidae</taxon>
        <taxon>Venturiales</taxon>
        <taxon>Venturiaceae</taxon>
        <taxon>Venturia</taxon>
    </lineage>
</organism>
<accession>A0A4Z1P0P6</accession>
<evidence type="ECO:0000313" key="2">
    <source>
        <dbReference type="EMBL" id="TID13746.1"/>
    </source>
</evidence>
<keyword evidence="3" id="KW-1185">Reference proteome</keyword>
<evidence type="ECO:0000313" key="3">
    <source>
        <dbReference type="Proteomes" id="UP000298493"/>
    </source>
</evidence>
<gene>
    <name evidence="2" type="ORF">E6O75_ATG01724</name>
</gene>
<proteinExistence type="predicted"/>
<dbReference type="AlphaFoldDB" id="A0A4Z1P0P6"/>
<dbReference type="Proteomes" id="UP000298493">
    <property type="component" value="Unassembled WGS sequence"/>
</dbReference>
<name>A0A4Z1P0P6_9PEZI</name>
<sequence>MNKNVKVKETPDAVDKNANKLHSSKQDIAITIQRPETNNILFAARYYVLLDLWHRLHAALQWPEPPSFVTATEDGPMRSPQSNREHEMPSLEPNTRTLRELAPPPCRTAIPKASIFRNDDSVQDIAMPFNIQKQIMASWSPNSRPVPLQSHKCNSAIPNSRTHGGESIGIGGGRKEKERLLRLAPGLTRDPVLPMVAGFFDIQASSNSPTKVHDMLRSKRDMKRCQFLGRHLTHSHPQRPRTAFPEVEKEKHTKIHGTTPSQKRKWAEEHGRIQDIFGRTLNQ</sequence>
<evidence type="ECO:0000256" key="1">
    <source>
        <dbReference type="SAM" id="MobiDB-lite"/>
    </source>
</evidence>
<reference evidence="2 3" key="1">
    <citation type="submission" date="2019-04" db="EMBL/GenBank/DDBJ databases">
        <title>High contiguity whole genome sequence and gene annotation resource for two Venturia nashicola isolates.</title>
        <authorList>
            <person name="Prokchorchik M."/>
            <person name="Won K."/>
            <person name="Lee Y."/>
            <person name="Choi E.D."/>
            <person name="Segonzac C."/>
            <person name="Sohn K.H."/>
        </authorList>
    </citation>
    <scope>NUCLEOTIDE SEQUENCE [LARGE SCALE GENOMIC DNA]</scope>
    <source>
        <strain evidence="2 3">PRI2</strain>
    </source>
</reference>